<organism evidence="3 4">
    <name type="scientific">Ralstonia insidiosa</name>
    <dbReference type="NCBI Taxonomy" id="190721"/>
    <lineage>
        <taxon>Bacteria</taxon>
        <taxon>Pseudomonadati</taxon>
        <taxon>Pseudomonadota</taxon>
        <taxon>Betaproteobacteria</taxon>
        <taxon>Burkholderiales</taxon>
        <taxon>Burkholderiaceae</taxon>
        <taxon>Ralstonia</taxon>
    </lineage>
</organism>
<protein>
    <submittedName>
        <fullName evidence="3">Pilus assembly protein CpaF</fullName>
    </submittedName>
</protein>
<dbReference type="RefSeq" id="WP_024979423.1">
    <property type="nucleotide sequence ID" value="NZ_CP016024.1"/>
</dbReference>
<dbReference type="CDD" id="cd01130">
    <property type="entry name" value="VirB11-like_ATPase"/>
    <property type="match status" value="1"/>
</dbReference>
<dbReference type="SUPFAM" id="SSF52540">
    <property type="entry name" value="P-loop containing nucleoside triphosphate hydrolases"/>
    <property type="match status" value="1"/>
</dbReference>
<dbReference type="Pfam" id="PF00437">
    <property type="entry name" value="T2SSE"/>
    <property type="match status" value="1"/>
</dbReference>
<keyword evidence="3" id="KW-0614">Plasmid</keyword>
<geneLocation type="plasmid" evidence="4">
    <name>pri-1</name>
</geneLocation>
<reference evidence="4" key="1">
    <citation type="submission" date="2016-06" db="EMBL/GenBank/DDBJ databases">
        <authorList>
            <person name="Xu Y."/>
            <person name="Nagy A."/>
            <person name="Yan X."/>
            <person name="Kim S.W."/>
            <person name="Haley B."/>
            <person name="Liu N.T."/>
            <person name="Nou X."/>
        </authorList>
    </citation>
    <scope>NUCLEOTIDE SEQUENCE [LARGE SCALE GENOMIC DNA]</scope>
    <source>
        <strain evidence="4">ATCC 49129</strain>
        <plasmid evidence="4">pri-1</plasmid>
    </source>
</reference>
<keyword evidence="4" id="KW-1185">Reference proteome</keyword>
<dbReference type="AlphaFoldDB" id="A0A192A8G5"/>
<evidence type="ECO:0000313" key="3">
    <source>
        <dbReference type="EMBL" id="ANJ76566.1"/>
    </source>
</evidence>
<evidence type="ECO:0000259" key="2">
    <source>
        <dbReference type="Pfam" id="PF00437"/>
    </source>
</evidence>
<dbReference type="EMBL" id="CP016024">
    <property type="protein sequence ID" value="ANJ76566.1"/>
    <property type="molecule type" value="Genomic_DNA"/>
</dbReference>
<dbReference type="InterPro" id="IPR001482">
    <property type="entry name" value="T2SS/T4SS_dom"/>
</dbReference>
<dbReference type="Proteomes" id="UP000078572">
    <property type="component" value="Plasmid pRI-1"/>
</dbReference>
<dbReference type="Gene3D" id="3.40.50.300">
    <property type="entry name" value="P-loop containing nucleotide triphosphate hydrolases"/>
    <property type="match status" value="1"/>
</dbReference>
<comment type="similarity">
    <text evidence="1">Belongs to the GSP E family.</text>
</comment>
<proteinExistence type="inferred from homology"/>
<dbReference type="InterPro" id="IPR050921">
    <property type="entry name" value="T4SS_GSP_E_ATPase"/>
</dbReference>
<dbReference type="OrthoDB" id="9810761at2"/>
<dbReference type="GO" id="GO:0016887">
    <property type="term" value="F:ATP hydrolysis activity"/>
    <property type="evidence" value="ECO:0007669"/>
    <property type="project" value="InterPro"/>
</dbReference>
<dbReference type="PANTHER" id="PTHR30486:SF6">
    <property type="entry name" value="TYPE IV PILUS RETRACTATION ATPASE PILT"/>
    <property type="match status" value="1"/>
</dbReference>
<dbReference type="PANTHER" id="PTHR30486">
    <property type="entry name" value="TWITCHING MOTILITY PROTEIN PILT"/>
    <property type="match status" value="1"/>
</dbReference>
<feature type="domain" description="Bacterial type II secretion system protein E" evidence="2">
    <location>
        <begin position="33"/>
        <end position="293"/>
    </location>
</feature>
<dbReference type="Gene3D" id="3.30.450.370">
    <property type="match status" value="1"/>
</dbReference>
<evidence type="ECO:0000313" key="4">
    <source>
        <dbReference type="Proteomes" id="UP000078572"/>
    </source>
</evidence>
<sequence>MSDPIGDAKSRREQSVLAKVRNCLTTLQEWFDDQSVTDIMINRPDDVWVQQGGRQFSTGAKISASQIEAAITLLASNSGFTVSQESADAIVSTKLPGFRVEATLPPVAVDGPTICFRRNNMVVMSMDDWIRQGALPKEIADFLVDVVRKRLGVAVVGSTGSGKTTFANTLLGCFPEGDRIITIEQVPELVLKAPNSVRLQIDLQRKITAKRLLESVLRQNPNRIVLGEARGAEANDLLQSANTGHPGPLVTLHANNGREGLIRFEDMVAQASDAPDSREGIQVRIASAFQVMVFMTLVGDDRIVAEVVSVDGFNRQTKEYETKLIYRSNRYETFDVPTVGIQHDLAEAA</sequence>
<gene>
    <name evidence="3" type="ORF">A9Y76_27345</name>
</gene>
<evidence type="ECO:0000256" key="1">
    <source>
        <dbReference type="ARBA" id="ARBA00006611"/>
    </source>
</evidence>
<dbReference type="InterPro" id="IPR027417">
    <property type="entry name" value="P-loop_NTPase"/>
</dbReference>
<name>A0A192A8G5_9RALS</name>
<accession>A0A192A8G5</accession>
<dbReference type="GeneID" id="61529754"/>